<feature type="domain" description="Major facilitator superfamily (MFS) profile" evidence="8">
    <location>
        <begin position="47"/>
        <end position="460"/>
    </location>
</feature>
<protein>
    <recommendedName>
        <fullName evidence="8">Major facilitator superfamily (MFS) profile domain-containing protein</fullName>
    </recommendedName>
</protein>
<dbReference type="HOGENOM" id="CLU_001265_0_1_1"/>
<feature type="region of interest" description="Disordered" evidence="6">
    <location>
        <begin position="466"/>
        <end position="486"/>
    </location>
</feature>
<feature type="compositionally biased region" description="Basic and acidic residues" evidence="6">
    <location>
        <begin position="475"/>
        <end position="486"/>
    </location>
</feature>
<dbReference type="RefSeq" id="XP_007730799.1">
    <property type="nucleotide sequence ID" value="XM_007732609.1"/>
</dbReference>
<feature type="transmembrane region" description="Helical" evidence="7">
    <location>
        <begin position="341"/>
        <end position="359"/>
    </location>
</feature>
<keyword evidence="2" id="KW-0813">Transport</keyword>
<dbReference type="Gene3D" id="1.20.1250.20">
    <property type="entry name" value="MFS general substrate transporter like domains"/>
    <property type="match status" value="2"/>
</dbReference>
<feature type="transmembrane region" description="Helical" evidence="7">
    <location>
        <begin position="434"/>
        <end position="454"/>
    </location>
</feature>
<dbReference type="PANTHER" id="PTHR43791:SF24">
    <property type="entry name" value="NICOTINIC ACID PLASMA MEMBRANE TRANSPORTER"/>
    <property type="match status" value="1"/>
</dbReference>
<dbReference type="GeneID" id="19166599"/>
<evidence type="ECO:0000256" key="3">
    <source>
        <dbReference type="ARBA" id="ARBA00022692"/>
    </source>
</evidence>
<feature type="transmembrane region" description="Helical" evidence="7">
    <location>
        <begin position="205"/>
        <end position="228"/>
    </location>
</feature>
<gene>
    <name evidence="9" type="ORF">A1O3_02469</name>
</gene>
<sequence length="486" mass="52888">MANSDLLNEKDLPVGRDLECTSTNIGTIESTINPHEKRALRKFDLILMPQLGLLMLVLMLDRTNIGNAAVFGLVGGLGLKGTQFNNISTLFYPFYIICDVPWVLAVKRFGASRVLAVAMVGWTAATIGTGFSQNYAQAVGCRLVLGAFEGGFIPAAVFIISTVYDQHSQAKRVAVIYCASAISGAFGGLIAYSTQLGGKRDGLPAWRWLFIIEGIISGGICLMVWFLMPTNAEKAWFLNGDEREAMRDRAHRNAAYKGEEQSFHWKYVKLAVTDIFVLLAAITLFSHSIALLGYSIFLPTIIHGLGYTSLQANYLTIPIYLFAAIVIGFVAFLSDRLEKRAPVLAVMTLPGILGYAMIIGSANKVVGYVAMFLCASAMASFSVVFLTWVANNVSPEYKRAVAIPLVLTITNCSGLIGSQLYIPRDSPRYVMGNSVSMSCEIATLLLVGLLYLLLKRRNSLKAKMQAEGSESNGLEGDKGLDFVHPL</sequence>
<keyword evidence="4 7" id="KW-1133">Transmembrane helix</keyword>
<dbReference type="InterPro" id="IPR020846">
    <property type="entry name" value="MFS_dom"/>
</dbReference>
<evidence type="ECO:0000256" key="5">
    <source>
        <dbReference type="ARBA" id="ARBA00023136"/>
    </source>
</evidence>
<feature type="transmembrane region" description="Helical" evidence="7">
    <location>
        <begin position="401"/>
        <end position="422"/>
    </location>
</feature>
<evidence type="ECO:0000256" key="4">
    <source>
        <dbReference type="ARBA" id="ARBA00022989"/>
    </source>
</evidence>
<keyword evidence="5 7" id="KW-0472">Membrane</keyword>
<comment type="caution">
    <text evidence="9">The sequence shown here is derived from an EMBL/GenBank/DDBJ whole genome shotgun (WGS) entry which is preliminary data.</text>
</comment>
<dbReference type="InterPro" id="IPR011701">
    <property type="entry name" value="MFS"/>
</dbReference>
<evidence type="ECO:0000313" key="9">
    <source>
        <dbReference type="EMBL" id="EXJ89402.1"/>
    </source>
</evidence>
<dbReference type="OrthoDB" id="2962993at2759"/>
<dbReference type="PROSITE" id="PS50850">
    <property type="entry name" value="MFS"/>
    <property type="match status" value="1"/>
</dbReference>
<keyword evidence="10" id="KW-1185">Reference proteome</keyword>
<evidence type="ECO:0000313" key="10">
    <source>
        <dbReference type="Proteomes" id="UP000019478"/>
    </source>
</evidence>
<feature type="transmembrane region" description="Helical" evidence="7">
    <location>
        <begin position="113"/>
        <end position="131"/>
    </location>
</feature>
<evidence type="ECO:0000259" key="8">
    <source>
        <dbReference type="PROSITE" id="PS50850"/>
    </source>
</evidence>
<dbReference type="PANTHER" id="PTHR43791">
    <property type="entry name" value="PERMEASE-RELATED"/>
    <property type="match status" value="1"/>
</dbReference>
<accession>W9Y9A3</accession>
<feature type="transmembrane region" description="Helical" evidence="7">
    <location>
        <begin position="365"/>
        <end position="389"/>
    </location>
</feature>
<feature type="transmembrane region" description="Helical" evidence="7">
    <location>
        <begin position="143"/>
        <end position="164"/>
    </location>
</feature>
<comment type="subcellular location">
    <subcellularLocation>
        <location evidence="1">Membrane</location>
        <topology evidence="1">Multi-pass membrane protein</topology>
    </subcellularLocation>
</comment>
<dbReference type="Proteomes" id="UP000019478">
    <property type="component" value="Unassembled WGS sequence"/>
</dbReference>
<dbReference type="GO" id="GO:0016020">
    <property type="term" value="C:membrane"/>
    <property type="evidence" value="ECO:0007669"/>
    <property type="project" value="UniProtKB-SubCell"/>
</dbReference>
<feature type="transmembrane region" description="Helical" evidence="7">
    <location>
        <begin position="173"/>
        <end position="193"/>
    </location>
</feature>
<name>W9Y9A3_9EURO</name>
<feature type="transmembrane region" description="Helical" evidence="7">
    <location>
        <begin position="275"/>
        <end position="297"/>
    </location>
</feature>
<dbReference type="Pfam" id="PF07690">
    <property type="entry name" value="MFS_1"/>
    <property type="match status" value="1"/>
</dbReference>
<evidence type="ECO:0000256" key="1">
    <source>
        <dbReference type="ARBA" id="ARBA00004141"/>
    </source>
</evidence>
<dbReference type="eggNOG" id="KOG2533">
    <property type="taxonomic scope" value="Eukaryota"/>
</dbReference>
<dbReference type="SUPFAM" id="SSF103473">
    <property type="entry name" value="MFS general substrate transporter"/>
    <property type="match status" value="1"/>
</dbReference>
<dbReference type="EMBL" id="AMGY01000002">
    <property type="protein sequence ID" value="EXJ89402.1"/>
    <property type="molecule type" value="Genomic_DNA"/>
</dbReference>
<dbReference type="FunFam" id="1.20.1250.20:FF:000013">
    <property type="entry name" value="MFS general substrate transporter"/>
    <property type="match status" value="1"/>
</dbReference>
<reference evidence="9 10" key="1">
    <citation type="submission" date="2013-03" db="EMBL/GenBank/DDBJ databases">
        <title>The Genome Sequence of Capronia epimyces CBS 606.96.</title>
        <authorList>
            <consortium name="The Broad Institute Genomics Platform"/>
            <person name="Cuomo C."/>
            <person name="de Hoog S."/>
            <person name="Gorbushina A."/>
            <person name="Walker B."/>
            <person name="Young S.K."/>
            <person name="Zeng Q."/>
            <person name="Gargeya S."/>
            <person name="Fitzgerald M."/>
            <person name="Haas B."/>
            <person name="Abouelleil A."/>
            <person name="Allen A.W."/>
            <person name="Alvarado L."/>
            <person name="Arachchi H.M."/>
            <person name="Berlin A.M."/>
            <person name="Chapman S.B."/>
            <person name="Gainer-Dewar J."/>
            <person name="Goldberg J."/>
            <person name="Griggs A."/>
            <person name="Gujja S."/>
            <person name="Hansen M."/>
            <person name="Howarth C."/>
            <person name="Imamovic A."/>
            <person name="Ireland A."/>
            <person name="Larimer J."/>
            <person name="McCowan C."/>
            <person name="Murphy C."/>
            <person name="Pearson M."/>
            <person name="Poon T.W."/>
            <person name="Priest M."/>
            <person name="Roberts A."/>
            <person name="Saif S."/>
            <person name="Shea T."/>
            <person name="Sisk P."/>
            <person name="Sykes S."/>
            <person name="Wortman J."/>
            <person name="Nusbaum C."/>
            <person name="Birren B."/>
        </authorList>
    </citation>
    <scope>NUCLEOTIDE SEQUENCE [LARGE SCALE GENOMIC DNA]</scope>
    <source>
        <strain evidence="9 10">CBS 606.96</strain>
    </source>
</reference>
<dbReference type="AlphaFoldDB" id="W9Y9A3"/>
<dbReference type="InterPro" id="IPR036259">
    <property type="entry name" value="MFS_trans_sf"/>
</dbReference>
<proteinExistence type="predicted"/>
<feature type="transmembrane region" description="Helical" evidence="7">
    <location>
        <begin position="317"/>
        <end position="334"/>
    </location>
</feature>
<keyword evidence="3 7" id="KW-0812">Transmembrane</keyword>
<organism evidence="9 10">
    <name type="scientific">Capronia epimyces CBS 606.96</name>
    <dbReference type="NCBI Taxonomy" id="1182542"/>
    <lineage>
        <taxon>Eukaryota</taxon>
        <taxon>Fungi</taxon>
        <taxon>Dikarya</taxon>
        <taxon>Ascomycota</taxon>
        <taxon>Pezizomycotina</taxon>
        <taxon>Eurotiomycetes</taxon>
        <taxon>Chaetothyriomycetidae</taxon>
        <taxon>Chaetothyriales</taxon>
        <taxon>Herpotrichiellaceae</taxon>
        <taxon>Capronia</taxon>
    </lineage>
</organism>
<dbReference type="GO" id="GO:0022857">
    <property type="term" value="F:transmembrane transporter activity"/>
    <property type="evidence" value="ECO:0007669"/>
    <property type="project" value="InterPro"/>
</dbReference>
<evidence type="ECO:0000256" key="7">
    <source>
        <dbReference type="SAM" id="Phobius"/>
    </source>
</evidence>
<evidence type="ECO:0000256" key="6">
    <source>
        <dbReference type="SAM" id="MobiDB-lite"/>
    </source>
</evidence>
<feature type="transmembrane region" description="Helical" evidence="7">
    <location>
        <begin position="87"/>
        <end position="106"/>
    </location>
</feature>
<evidence type="ECO:0000256" key="2">
    <source>
        <dbReference type="ARBA" id="ARBA00022448"/>
    </source>
</evidence>